<comment type="caution">
    <text evidence="2">The sequence shown here is derived from an EMBL/GenBank/DDBJ whole genome shotgun (WGS) entry which is preliminary data.</text>
</comment>
<keyword evidence="1" id="KW-0812">Transmembrane</keyword>
<evidence type="ECO:0000256" key="1">
    <source>
        <dbReference type="SAM" id="Phobius"/>
    </source>
</evidence>
<keyword evidence="1" id="KW-0472">Membrane</keyword>
<feature type="transmembrane region" description="Helical" evidence="1">
    <location>
        <begin position="87"/>
        <end position="106"/>
    </location>
</feature>
<accession>A0A0F9BFI2</accession>
<name>A0A0F9BFI2_9ZZZZ</name>
<dbReference type="EMBL" id="LAZR01038073">
    <property type="protein sequence ID" value="KKL20505.1"/>
    <property type="molecule type" value="Genomic_DNA"/>
</dbReference>
<sequence length="108" mass="11527">MPVANMTSGIVPYNLINITGGGDILQFIQNVNNLTDQTFMLGMLLAGFVILFVAMMSAGTKEALVASGFITTVLAILFFALEFISGGMLTTIIIIYVLVYVISIGTKI</sequence>
<gene>
    <name evidence="2" type="ORF">LCGC14_2454800</name>
</gene>
<reference evidence="2" key="1">
    <citation type="journal article" date="2015" name="Nature">
        <title>Complex archaea that bridge the gap between prokaryotes and eukaryotes.</title>
        <authorList>
            <person name="Spang A."/>
            <person name="Saw J.H."/>
            <person name="Jorgensen S.L."/>
            <person name="Zaremba-Niedzwiedzka K."/>
            <person name="Martijn J."/>
            <person name="Lind A.E."/>
            <person name="van Eijk R."/>
            <person name="Schleper C."/>
            <person name="Guy L."/>
            <person name="Ettema T.J."/>
        </authorList>
    </citation>
    <scope>NUCLEOTIDE SEQUENCE</scope>
</reference>
<feature type="transmembrane region" description="Helical" evidence="1">
    <location>
        <begin position="63"/>
        <end position="81"/>
    </location>
</feature>
<feature type="transmembrane region" description="Helical" evidence="1">
    <location>
        <begin position="39"/>
        <end position="56"/>
    </location>
</feature>
<proteinExistence type="predicted"/>
<organism evidence="2">
    <name type="scientific">marine sediment metagenome</name>
    <dbReference type="NCBI Taxonomy" id="412755"/>
    <lineage>
        <taxon>unclassified sequences</taxon>
        <taxon>metagenomes</taxon>
        <taxon>ecological metagenomes</taxon>
    </lineage>
</organism>
<protein>
    <submittedName>
        <fullName evidence="2">Uncharacterized protein</fullName>
    </submittedName>
</protein>
<evidence type="ECO:0000313" key="2">
    <source>
        <dbReference type="EMBL" id="KKL20505.1"/>
    </source>
</evidence>
<keyword evidence="1" id="KW-1133">Transmembrane helix</keyword>
<dbReference type="AlphaFoldDB" id="A0A0F9BFI2"/>